<feature type="compositionally biased region" description="Low complexity" evidence="1">
    <location>
        <begin position="10"/>
        <end position="23"/>
    </location>
</feature>
<feature type="region of interest" description="Disordered" evidence="1">
    <location>
        <begin position="1"/>
        <end position="46"/>
    </location>
</feature>
<organism evidence="2 3">
    <name type="scientific">Prorocentrum cordatum</name>
    <dbReference type="NCBI Taxonomy" id="2364126"/>
    <lineage>
        <taxon>Eukaryota</taxon>
        <taxon>Sar</taxon>
        <taxon>Alveolata</taxon>
        <taxon>Dinophyceae</taxon>
        <taxon>Prorocentrales</taxon>
        <taxon>Prorocentraceae</taxon>
        <taxon>Prorocentrum</taxon>
    </lineage>
</organism>
<sequence length="218" mass="22963">MSGAEHHGAEGPAALRLPPSALAKDPRDLGLDRSVPVGPRRPAGHRALETQSWPLLRLTTVGIRVLCSADDPLIARGTVRLSWEPFRTCNAGLRLIEYQVVACIAGHPPVGEEGEQAGPRAACGGAGQEARPGGCEEAGGEQTAAPSSSPARLQGGSTRGRGHRHLQPEVRPRVHVRRRGALPLRRDPRVQPRALHAHPLLLPGGARGHVAAAARSDC</sequence>
<keyword evidence="3" id="KW-1185">Reference proteome</keyword>
<accession>A0ABN9VD63</accession>
<gene>
    <name evidence="2" type="ORF">PCOR1329_LOCUS56098</name>
</gene>
<proteinExistence type="predicted"/>
<reference evidence="2" key="1">
    <citation type="submission" date="2023-10" db="EMBL/GenBank/DDBJ databases">
        <authorList>
            <person name="Chen Y."/>
            <person name="Shah S."/>
            <person name="Dougan E. K."/>
            <person name="Thang M."/>
            <person name="Chan C."/>
        </authorList>
    </citation>
    <scope>NUCLEOTIDE SEQUENCE [LARGE SCALE GENOMIC DNA]</scope>
</reference>
<comment type="caution">
    <text evidence="2">The sequence shown here is derived from an EMBL/GenBank/DDBJ whole genome shotgun (WGS) entry which is preliminary data.</text>
</comment>
<evidence type="ECO:0000313" key="2">
    <source>
        <dbReference type="EMBL" id="CAK0869853.1"/>
    </source>
</evidence>
<feature type="region of interest" description="Disordered" evidence="1">
    <location>
        <begin position="113"/>
        <end position="191"/>
    </location>
</feature>
<dbReference type="EMBL" id="CAUYUJ010016895">
    <property type="protein sequence ID" value="CAK0869853.1"/>
    <property type="molecule type" value="Genomic_DNA"/>
</dbReference>
<dbReference type="Proteomes" id="UP001189429">
    <property type="component" value="Unassembled WGS sequence"/>
</dbReference>
<evidence type="ECO:0000256" key="1">
    <source>
        <dbReference type="SAM" id="MobiDB-lite"/>
    </source>
</evidence>
<name>A0ABN9VD63_9DINO</name>
<protein>
    <submittedName>
        <fullName evidence="2">Uncharacterized protein</fullName>
    </submittedName>
</protein>
<evidence type="ECO:0000313" key="3">
    <source>
        <dbReference type="Proteomes" id="UP001189429"/>
    </source>
</evidence>